<dbReference type="VEuPathDB" id="FungiDB:C8Q69DRAFT_43450"/>
<dbReference type="GeneID" id="39597813"/>
<sequence length="299" mass="33850">MAIGVVWKFSMYWHIERNLQCIYDMSEPLPSLLPFFQSSRRGCVYIIYSQLKDILRPRYGRTIMAKVTSDSTLTVCFSLRTRPVWPVLHPVLMSTSGIRLQEAHLETHDFSFSIPSTQGNRSLRILLLTPSSLSPSDKAETIYRIERLSSPPGGQDVLIAFLLSENAFTSASRRSNLAPLLDLQALLVSELPSPHSIPIVPIADSSTFLSSMQEYISALTNPPRLSVPREPVTSLLAHMTTSAPYHLLSAEESNILTDLFPSWRELSRAVRSDEGRELLREYLELETVRRIVEFWEGKT</sequence>
<protein>
    <submittedName>
        <fullName evidence="1">Uncharacterized protein</fullName>
    </submittedName>
</protein>
<dbReference type="AlphaFoldDB" id="A0A443I7L2"/>
<proteinExistence type="predicted"/>
<gene>
    <name evidence="1" type="ORF">C8Q69DRAFT_43450</name>
</gene>
<name>A0A443I7L2_BYSSP</name>
<dbReference type="Proteomes" id="UP000283841">
    <property type="component" value="Unassembled WGS sequence"/>
</dbReference>
<keyword evidence="2" id="KW-1185">Reference proteome</keyword>
<dbReference type="RefSeq" id="XP_028489620.1">
    <property type="nucleotide sequence ID" value="XM_028628536.1"/>
</dbReference>
<accession>A0A443I7L2</accession>
<dbReference type="EMBL" id="RCNU01000001">
    <property type="protein sequence ID" value="RWQ99975.1"/>
    <property type="molecule type" value="Genomic_DNA"/>
</dbReference>
<evidence type="ECO:0000313" key="2">
    <source>
        <dbReference type="Proteomes" id="UP000283841"/>
    </source>
</evidence>
<organism evidence="1 2">
    <name type="scientific">Byssochlamys spectabilis</name>
    <name type="common">Paecilomyces variotii</name>
    <dbReference type="NCBI Taxonomy" id="264951"/>
    <lineage>
        <taxon>Eukaryota</taxon>
        <taxon>Fungi</taxon>
        <taxon>Dikarya</taxon>
        <taxon>Ascomycota</taxon>
        <taxon>Pezizomycotina</taxon>
        <taxon>Eurotiomycetes</taxon>
        <taxon>Eurotiomycetidae</taxon>
        <taxon>Eurotiales</taxon>
        <taxon>Thermoascaceae</taxon>
        <taxon>Paecilomyces</taxon>
    </lineage>
</organism>
<reference evidence="1 2" key="1">
    <citation type="journal article" date="2018" name="Front. Microbiol.">
        <title>Genomic and genetic insights into a cosmopolitan fungus, Paecilomyces variotii (Eurotiales).</title>
        <authorList>
            <person name="Urquhart A.S."/>
            <person name="Mondo S.J."/>
            <person name="Makela M.R."/>
            <person name="Hane J.K."/>
            <person name="Wiebenga A."/>
            <person name="He G."/>
            <person name="Mihaltcheva S."/>
            <person name="Pangilinan J."/>
            <person name="Lipzen A."/>
            <person name="Barry K."/>
            <person name="de Vries R.P."/>
            <person name="Grigoriev I.V."/>
            <person name="Idnurm A."/>
        </authorList>
    </citation>
    <scope>NUCLEOTIDE SEQUENCE [LARGE SCALE GENOMIC DNA]</scope>
    <source>
        <strain evidence="1 2">CBS 101075</strain>
    </source>
</reference>
<comment type="caution">
    <text evidence="1">The sequence shown here is derived from an EMBL/GenBank/DDBJ whole genome shotgun (WGS) entry which is preliminary data.</text>
</comment>
<evidence type="ECO:0000313" key="1">
    <source>
        <dbReference type="EMBL" id="RWQ99975.1"/>
    </source>
</evidence>